<dbReference type="PANTHER" id="PTHR43702">
    <property type="entry name" value="L-FUCOSE-PROTON SYMPORTER"/>
    <property type="match status" value="1"/>
</dbReference>
<feature type="transmembrane region" description="Helical" evidence="6">
    <location>
        <begin position="337"/>
        <end position="355"/>
    </location>
</feature>
<reference evidence="8 9" key="1">
    <citation type="submission" date="2016-08" db="EMBL/GenBank/DDBJ databases">
        <authorList>
            <person name="Seilhamer J.J."/>
        </authorList>
    </citation>
    <scope>NUCLEOTIDE SEQUENCE [LARGE SCALE GENOMIC DNA]</scope>
    <source>
        <strain evidence="8">ING2-E5A</strain>
    </source>
</reference>
<dbReference type="PROSITE" id="PS50850">
    <property type="entry name" value="MFS"/>
    <property type="match status" value="1"/>
</dbReference>
<keyword evidence="9" id="KW-1185">Reference proteome</keyword>
<proteinExistence type="predicted"/>
<feature type="transmembrane region" description="Helical" evidence="6">
    <location>
        <begin position="165"/>
        <end position="183"/>
    </location>
</feature>
<feature type="transmembrane region" description="Helical" evidence="6">
    <location>
        <begin position="101"/>
        <end position="122"/>
    </location>
</feature>
<name>A0A1G4G8E0_9BACT</name>
<dbReference type="KEGG" id="pmuc:ING2E5A_1978"/>
<gene>
    <name evidence="8" type="ORF">ING2E5A_1978</name>
</gene>
<dbReference type="PANTHER" id="PTHR43702:SF3">
    <property type="entry name" value="PROTEIN TSGA"/>
    <property type="match status" value="1"/>
</dbReference>
<feature type="transmembrane region" description="Helical" evidence="6">
    <location>
        <begin position="255"/>
        <end position="273"/>
    </location>
</feature>
<protein>
    <submittedName>
        <fullName evidence="8">Glucose/galactose transporter</fullName>
    </submittedName>
</protein>
<dbReference type="EMBL" id="LT608328">
    <property type="protein sequence ID" value="SCM58795.1"/>
    <property type="molecule type" value="Genomic_DNA"/>
</dbReference>
<dbReference type="AlphaFoldDB" id="A0A1G4G8E0"/>
<feature type="transmembrane region" description="Helical" evidence="6">
    <location>
        <begin position="280"/>
        <end position="297"/>
    </location>
</feature>
<evidence type="ECO:0000313" key="9">
    <source>
        <dbReference type="Proteomes" id="UP000178485"/>
    </source>
</evidence>
<dbReference type="InterPro" id="IPR050375">
    <property type="entry name" value="MFS_TsgA-like"/>
</dbReference>
<dbReference type="GO" id="GO:0005886">
    <property type="term" value="C:plasma membrane"/>
    <property type="evidence" value="ECO:0007669"/>
    <property type="project" value="UniProtKB-SubCell"/>
</dbReference>
<keyword evidence="5 6" id="KW-0472">Membrane</keyword>
<dbReference type="STRING" id="1642646.ING2E5A_1978"/>
<feature type="transmembrane region" description="Helical" evidence="6">
    <location>
        <begin position="134"/>
        <end position="153"/>
    </location>
</feature>
<evidence type="ECO:0000256" key="5">
    <source>
        <dbReference type="ARBA" id="ARBA00023136"/>
    </source>
</evidence>
<evidence type="ECO:0000259" key="7">
    <source>
        <dbReference type="PROSITE" id="PS50850"/>
    </source>
</evidence>
<dbReference type="InterPro" id="IPR020846">
    <property type="entry name" value="MFS_dom"/>
</dbReference>
<feature type="transmembrane region" description="Helical" evidence="6">
    <location>
        <begin position="51"/>
        <end position="69"/>
    </location>
</feature>
<keyword evidence="3 6" id="KW-0812">Transmembrane</keyword>
<comment type="subcellular location">
    <subcellularLocation>
        <location evidence="1">Cell inner membrane</location>
        <topology evidence="1">Multi-pass membrane protein</topology>
    </subcellularLocation>
</comment>
<feature type="transmembrane region" description="Helical" evidence="6">
    <location>
        <begin position="303"/>
        <end position="325"/>
    </location>
</feature>
<dbReference type="Proteomes" id="UP000178485">
    <property type="component" value="Chromosome i"/>
</dbReference>
<keyword evidence="2" id="KW-1003">Cell membrane</keyword>
<evidence type="ECO:0000313" key="8">
    <source>
        <dbReference type="EMBL" id="SCM58795.1"/>
    </source>
</evidence>
<evidence type="ECO:0000256" key="3">
    <source>
        <dbReference type="ARBA" id="ARBA00022692"/>
    </source>
</evidence>
<feature type="transmembrane region" description="Helical" evidence="6">
    <location>
        <begin position="214"/>
        <end position="235"/>
    </location>
</feature>
<dbReference type="SUPFAM" id="SSF103473">
    <property type="entry name" value="MFS general substrate transporter"/>
    <property type="match status" value="1"/>
</dbReference>
<feature type="transmembrane region" description="Helical" evidence="6">
    <location>
        <begin position="12"/>
        <end position="31"/>
    </location>
</feature>
<evidence type="ECO:0000256" key="6">
    <source>
        <dbReference type="SAM" id="Phobius"/>
    </source>
</evidence>
<keyword evidence="4 6" id="KW-1133">Transmembrane helix</keyword>
<feature type="domain" description="Major facilitator superfamily (MFS) profile" evidence="7">
    <location>
        <begin position="10"/>
        <end position="387"/>
    </location>
</feature>
<dbReference type="InterPro" id="IPR011701">
    <property type="entry name" value="MFS"/>
</dbReference>
<sequence>MENDKQIGWFSKVAVFSGFFIMGFVDIVGIATNYVKSDFGLSATLSNTIPMMVFIWFALFSIPAGILMGRIGKQKSVLLALIITAVALLIPFVAYRFVWVLVGFSLLGISNTLLQVSLNPLVASLFNREKTASILTAGQFVKSISSLLGPIIAGGMVTAWGDWKLAFPLLAIVTLLPILFLALSGSTDTVGDTNLGTSRTSFSSVLGLLKERPLFLAFLSIILIVGLDVGINTTAPELMMKRAGLELNRAGLASSLYFLAKIAGTLVGSFLLLKVSPIRFLKVSLLLAIAAFVPLTVATEGWILLSAIFIIGLACANLFSIIFSFALNEKPDRSNEVSALMIMGVSGGAVILPLLGMVNDLWGIAASLAILAISLVIILIFIPKKDNHATR</sequence>
<accession>A0A1G4G8E0</accession>
<dbReference type="GO" id="GO:0022857">
    <property type="term" value="F:transmembrane transporter activity"/>
    <property type="evidence" value="ECO:0007669"/>
    <property type="project" value="InterPro"/>
</dbReference>
<organism evidence="8 9">
    <name type="scientific">Petrimonas mucosa</name>
    <dbReference type="NCBI Taxonomy" id="1642646"/>
    <lineage>
        <taxon>Bacteria</taxon>
        <taxon>Pseudomonadati</taxon>
        <taxon>Bacteroidota</taxon>
        <taxon>Bacteroidia</taxon>
        <taxon>Bacteroidales</taxon>
        <taxon>Dysgonomonadaceae</taxon>
        <taxon>Petrimonas</taxon>
    </lineage>
</organism>
<dbReference type="Gene3D" id="1.20.1250.20">
    <property type="entry name" value="MFS general substrate transporter like domains"/>
    <property type="match status" value="2"/>
</dbReference>
<feature type="transmembrane region" description="Helical" evidence="6">
    <location>
        <begin position="76"/>
        <end position="95"/>
    </location>
</feature>
<dbReference type="Pfam" id="PF07690">
    <property type="entry name" value="MFS_1"/>
    <property type="match status" value="1"/>
</dbReference>
<feature type="transmembrane region" description="Helical" evidence="6">
    <location>
        <begin position="361"/>
        <end position="382"/>
    </location>
</feature>
<evidence type="ECO:0000256" key="4">
    <source>
        <dbReference type="ARBA" id="ARBA00022989"/>
    </source>
</evidence>
<evidence type="ECO:0000256" key="1">
    <source>
        <dbReference type="ARBA" id="ARBA00004429"/>
    </source>
</evidence>
<evidence type="ECO:0000256" key="2">
    <source>
        <dbReference type="ARBA" id="ARBA00022475"/>
    </source>
</evidence>
<dbReference type="InterPro" id="IPR036259">
    <property type="entry name" value="MFS_trans_sf"/>
</dbReference>
<dbReference type="RefSeq" id="WP_071137203.1">
    <property type="nucleotide sequence ID" value="NZ_JAQVII010000098.1"/>
</dbReference>